<evidence type="ECO:0000313" key="1">
    <source>
        <dbReference type="EMBL" id="MBG6083258.1"/>
    </source>
</evidence>
<dbReference type="RefSeq" id="WP_196834717.1">
    <property type="nucleotide sequence ID" value="NZ_JADOTZ010000001.1"/>
</dbReference>
<dbReference type="AlphaFoldDB" id="A0A931DAB4"/>
<sequence length="67" mass="7520">MSKVIRDWLNTYDDVDAGEKMANAIRAVLELHKPAGVDPNDDWCVIDEEPYPCPTVSAISDELDCRI</sequence>
<accession>A0A931DAB4</accession>
<keyword evidence="2" id="KW-1185">Reference proteome</keyword>
<name>A0A931DAB4_9MICC</name>
<proteinExistence type="predicted"/>
<dbReference type="Proteomes" id="UP000625033">
    <property type="component" value="Unassembled WGS sequence"/>
</dbReference>
<evidence type="ECO:0000313" key="2">
    <source>
        <dbReference type="Proteomes" id="UP000625033"/>
    </source>
</evidence>
<organism evidence="1 2">
    <name type="scientific">Zhihengliuella flava</name>
    <dbReference type="NCBI Taxonomy" id="1285193"/>
    <lineage>
        <taxon>Bacteria</taxon>
        <taxon>Bacillati</taxon>
        <taxon>Actinomycetota</taxon>
        <taxon>Actinomycetes</taxon>
        <taxon>Micrococcales</taxon>
        <taxon>Micrococcaceae</taxon>
        <taxon>Zhihengliuella</taxon>
    </lineage>
</organism>
<protein>
    <submittedName>
        <fullName evidence="1">Uncharacterized protein</fullName>
    </submittedName>
</protein>
<dbReference type="EMBL" id="JADOTZ010000001">
    <property type="protein sequence ID" value="MBG6083258.1"/>
    <property type="molecule type" value="Genomic_DNA"/>
</dbReference>
<gene>
    <name evidence="1" type="ORF">IW252_000025</name>
</gene>
<comment type="caution">
    <text evidence="1">The sequence shown here is derived from an EMBL/GenBank/DDBJ whole genome shotgun (WGS) entry which is preliminary data.</text>
</comment>
<reference evidence="1" key="1">
    <citation type="submission" date="2020-11" db="EMBL/GenBank/DDBJ databases">
        <title>Sequencing the genomes of 1000 actinobacteria strains.</title>
        <authorList>
            <person name="Klenk H.-P."/>
        </authorList>
    </citation>
    <scope>NUCLEOTIDE SEQUENCE</scope>
    <source>
        <strain evidence="1">DSM 26152</strain>
    </source>
</reference>